<evidence type="ECO:0000313" key="10">
    <source>
        <dbReference type="Proteomes" id="UP000009872"/>
    </source>
</evidence>
<keyword evidence="5 6" id="KW-0472">Membrane</keyword>
<feature type="transmembrane region" description="Helical" evidence="6">
    <location>
        <begin position="27"/>
        <end position="47"/>
    </location>
</feature>
<dbReference type="InterPro" id="IPR003838">
    <property type="entry name" value="ABC3_permease_C"/>
</dbReference>
<evidence type="ECO:0000256" key="1">
    <source>
        <dbReference type="ARBA" id="ARBA00004651"/>
    </source>
</evidence>
<feature type="transmembrane region" description="Helical" evidence="6">
    <location>
        <begin position="370"/>
        <end position="389"/>
    </location>
</feature>
<keyword evidence="2" id="KW-1003">Cell membrane</keyword>
<evidence type="ECO:0000256" key="2">
    <source>
        <dbReference type="ARBA" id="ARBA00022475"/>
    </source>
</evidence>
<keyword evidence="10" id="KW-1185">Reference proteome</keyword>
<dbReference type="GO" id="GO:0022857">
    <property type="term" value="F:transmembrane transporter activity"/>
    <property type="evidence" value="ECO:0007669"/>
    <property type="project" value="TreeGrafter"/>
</dbReference>
<evidence type="ECO:0000259" key="7">
    <source>
        <dbReference type="Pfam" id="PF02687"/>
    </source>
</evidence>
<feature type="transmembrane region" description="Helical" evidence="6">
    <location>
        <begin position="741"/>
        <end position="761"/>
    </location>
</feature>
<feature type="transmembrane region" description="Helical" evidence="6">
    <location>
        <begin position="276"/>
        <end position="302"/>
    </location>
</feature>
<feature type="transmembrane region" description="Helical" evidence="6">
    <location>
        <begin position="401"/>
        <end position="426"/>
    </location>
</feature>
<name>K9ETQ2_9BACE</name>
<dbReference type="InterPro" id="IPR050250">
    <property type="entry name" value="Macrolide_Exporter_MacB"/>
</dbReference>
<keyword evidence="3 6" id="KW-0812">Transmembrane</keyword>
<dbReference type="PANTHER" id="PTHR30572">
    <property type="entry name" value="MEMBRANE COMPONENT OF TRANSPORTER-RELATED"/>
    <property type="match status" value="1"/>
</dbReference>
<evidence type="ECO:0000256" key="5">
    <source>
        <dbReference type="ARBA" id="ARBA00023136"/>
    </source>
</evidence>
<reference evidence="9 10" key="1">
    <citation type="submission" date="2012-09" db="EMBL/GenBank/DDBJ databases">
        <title>The Genome Sequence of Bacteroides oleiciplenus YIT 12058.</title>
        <authorList>
            <consortium name="The Broad Institute Genome Sequencing Platform"/>
            <person name="Earl A."/>
            <person name="Ward D."/>
            <person name="Feldgarden M."/>
            <person name="Gevers D."/>
            <person name="Morotomi M."/>
            <person name="Walker B."/>
            <person name="Young S.K."/>
            <person name="Zeng Q."/>
            <person name="Gargeya S."/>
            <person name="Fitzgerald M."/>
            <person name="Haas B."/>
            <person name="Abouelleil A."/>
            <person name="Alvarado L."/>
            <person name="Arachchi H.M."/>
            <person name="Berlin A.M."/>
            <person name="Chapman S.B."/>
            <person name="Goldberg J."/>
            <person name="Griggs A."/>
            <person name="Gujja S."/>
            <person name="Hansen M."/>
            <person name="Howarth C."/>
            <person name="Imamovic A."/>
            <person name="Larimer J."/>
            <person name="McCowen C."/>
            <person name="Montmayeur A."/>
            <person name="Murphy C."/>
            <person name="Neiman D."/>
            <person name="Pearson M."/>
            <person name="Priest M."/>
            <person name="Roberts A."/>
            <person name="Saif S."/>
            <person name="Shea T."/>
            <person name="Sisk P."/>
            <person name="Sykes S."/>
            <person name="Wortman J."/>
            <person name="Nusbaum C."/>
            <person name="Birren B."/>
        </authorList>
    </citation>
    <scope>NUCLEOTIDE SEQUENCE [LARGE SCALE GENOMIC DNA]</scope>
    <source>
        <strain evidence="9 10">YIT 12058</strain>
    </source>
</reference>
<dbReference type="AlphaFoldDB" id="K9ETQ2"/>
<dbReference type="Proteomes" id="UP000009872">
    <property type="component" value="Unassembled WGS sequence"/>
</dbReference>
<feature type="transmembrane region" description="Helical" evidence="6">
    <location>
        <begin position="655"/>
        <end position="678"/>
    </location>
</feature>
<gene>
    <name evidence="9" type="ORF">HMPREF9447_00237</name>
</gene>
<dbReference type="GO" id="GO:0005886">
    <property type="term" value="C:plasma membrane"/>
    <property type="evidence" value="ECO:0007669"/>
    <property type="project" value="UniProtKB-SubCell"/>
</dbReference>
<dbReference type="PATRIC" id="fig|742727.4.peg.243"/>
<feature type="transmembrane region" description="Helical" evidence="6">
    <location>
        <begin position="699"/>
        <end position="721"/>
    </location>
</feature>
<dbReference type="STRING" id="742727.HMPREF9447_00237"/>
<feature type="domain" description="MacB-like periplasmic core" evidence="8">
    <location>
        <begin position="27"/>
        <end position="237"/>
    </location>
</feature>
<evidence type="ECO:0000256" key="6">
    <source>
        <dbReference type="SAM" id="Phobius"/>
    </source>
</evidence>
<evidence type="ECO:0000256" key="3">
    <source>
        <dbReference type="ARBA" id="ARBA00022692"/>
    </source>
</evidence>
<dbReference type="PANTHER" id="PTHR30572:SF18">
    <property type="entry name" value="ABC-TYPE MACROLIDE FAMILY EXPORT SYSTEM PERMEASE COMPONENT 2"/>
    <property type="match status" value="1"/>
</dbReference>
<evidence type="ECO:0000256" key="4">
    <source>
        <dbReference type="ARBA" id="ARBA00022989"/>
    </source>
</evidence>
<keyword evidence="4 6" id="KW-1133">Transmembrane helix</keyword>
<feature type="domain" description="ABC3 transporter permease C-terminal" evidence="7">
    <location>
        <begin position="658"/>
        <end position="771"/>
    </location>
</feature>
<dbReference type="Pfam" id="PF12704">
    <property type="entry name" value="MacB_PCD"/>
    <property type="match status" value="1"/>
</dbReference>
<comment type="subcellular location">
    <subcellularLocation>
        <location evidence="1">Cell membrane</location>
        <topology evidence="1">Multi-pass membrane protein</topology>
    </subcellularLocation>
</comment>
<sequence length="778" mass="88863">MRKFKTMIQHYFKIAFRNILKYKIQSIIGIFGLAVGFTCFAFANLWIHYETTYDAYHEGADRMYILCKENVFGVNGYSTSMPYPASTVLKNDFPEVEAVCAYTRWGQKIDLKANGRTVKTNDIQADSCFMKMFNISILSGSMDFMYSNDKIALTEDIAMHLFGSTNVLGKEVKNYNDDTLTICAILSNLNHSNLSFGYWGQGEYFRRWQNDWSNGSFEIIIKLRKGTDPVIFQKKLAANETKADPRDPRRVFEDIRLIPLNEYHYSSINRNKSFQFYYLILFSVAGGLVILCSLFNYLSLFITRMRIRSREIELRKVCGSSIGGVFILLSVEYLYIILLSGVLGMALVEMVLPAFKKMSGISGNIYGESLLYFAGILLLSLLLLVPFAIKRSSPQNTGNKYALRKVSIAFQLAIGILFMFCTMVMMKQIYFLTNTDLGWERKDIASINLLYPDNDFEIIANKIKQFSCTREVVSGHCCLLPQSSGFSQTFDNWDGKEDEAKSIDMLCLWNCEETVSFYNLKLLEGEMVKPTETNKIMINESAVKALGISDPIGKKLYQQNRAWTIVGIIKDFHITVPTAPVQPYTLVAIDILKGIGFSLGKGQILIKFHNGRWKELKNQIDSIFSQEYPEVRYRLYNTEEEYAGYLKSEDALIKLLSFVAVVCVLIAAFGIFSLVTLSCEQRRKEIAVRKVNGATIKDILLMFVKEYILLLLIASIVAFPIGYVLMKRWLENYIEQTTINVWIYLTIFACIAIVIFACIGWRVWHAARQNPAEVIKSE</sequence>
<dbReference type="eggNOG" id="COG0577">
    <property type="taxonomic scope" value="Bacteria"/>
</dbReference>
<feature type="transmembrane region" description="Helical" evidence="6">
    <location>
        <begin position="323"/>
        <end position="350"/>
    </location>
</feature>
<protein>
    <submittedName>
        <fullName evidence="9">Uncharacterized protein</fullName>
    </submittedName>
</protein>
<dbReference type="EMBL" id="ADLF01000001">
    <property type="protein sequence ID" value="EKU92580.1"/>
    <property type="molecule type" value="Genomic_DNA"/>
</dbReference>
<proteinExistence type="predicted"/>
<dbReference type="HOGENOM" id="CLU_008713_0_0_10"/>
<feature type="domain" description="ABC3 transporter permease C-terminal" evidence="7">
    <location>
        <begin position="284"/>
        <end position="392"/>
    </location>
</feature>
<dbReference type="Pfam" id="PF02687">
    <property type="entry name" value="FtsX"/>
    <property type="match status" value="2"/>
</dbReference>
<organism evidence="9 10">
    <name type="scientific">Bacteroides oleiciplenus YIT 12058</name>
    <dbReference type="NCBI Taxonomy" id="742727"/>
    <lineage>
        <taxon>Bacteria</taxon>
        <taxon>Pseudomonadati</taxon>
        <taxon>Bacteroidota</taxon>
        <taxon>Bacteroidia</taxon>
        <taxon>Bacteroidales</taxon>
        <taxon>Bacteroidaceae</taxon>
        <taxon>Bacteroides</taxon>
    </lineage>
</organism>
<dbReference type="InterPro" id="IPR025857">
    <property type="entry name" value="MacB_PCD"/>
</dbReference>
<comment type="caution">
    <text evidence="9">The sequence shown here is derived from an EMBL/GenBank/DDBJ whole genome shotgun (WGS) entry which is preliminary data.</text>
</comment>
<evidence type="ECO:0000259" key="8">
    <source>
        <dbReference type="Pfam" id="PF12704"/>
    </source>
</evidence>
<evidence type="ECO:0000313" key="9">
    <source>
        <dbReference type="EMBL" id="EKU92580.1"/>
    </source>
</evidence>
<accession>K9ETQ2</accession>